<evidence type="ECO:0000313" key="2">
    <source>
        <dbReference type="Proteomes" id="UP000003987"/>
    </source>
</evidence>
<dbReference type="AlphaFoldDB" id="C7XW27"/>
<dbReference type="Proteomes" id="UP000003987">
    <property type="component" value="Unassembled WGS sequence"/>
</dbReference>
<dbReference type="EMBL" id="GG698803">
    <property type="protein sequence ID" value="EEU30543.1"/>
    <property type="molecule type" value="Genomic_DNA"/>
</dbReference>
<gene>
    <name evidence="1" type="ORF">HMPREF0501_00921</name>
</gene>
<sequence length="204" mass="24407">MDDLIAYFQNCLEMVSNLITPLGVVTVALNIRKFCNDVDAHRKQDEQILIQNSINVLRKFAEQIIPEVKSINQKMASKLQQRQRKVLVEINEEMAPERSISMQEFIKKPQWLSINDRLRNEIKDEYNLSNIFNELEQVSVYMNYNMVKQDLVFSPLHKFLLDFINDNLDYFNRLKENQVPYINLTRLYNNWQRFLMIKKNNNND</sequence>
<dbReference type="HOGENOM" id="CLU_1287165_0_0_9"/>
<evidence type="ECO:0000313" key="1">
    <source>
        <dbReference type="EMBL" id="EEU30543.1"/>
    </source>
</evidence>
<organism evidence="1 2">
    <name type="scientific">Limosilactobacillus coleohominis 101-4-CHN</name>
    <dbReference type="NCBI Taxonomy" id="575594"/>
    <lineage>
        <taxon>Bacteria</taxon>
        <taxon>Bacillati</taxon>
        <taxon>Bacillota</taxon>
        <taxon>Bacilli</taxon>
        <taxon>Lactobacillales</taxon>
        <taxon>Lactobacillaceae</taxon>
        <taxon>Limosilactobacillus</taxon>
    </lineage>
</organism>
<protein>
    <submittedName>
        <fullName evidence="1">Uncharacterized protein</fullName>
    </submittedName>
</protein>
<proteinExistence type="predicted"/>
<dbReference type="STRING" id="575594.HMPREF0501_00921"/>
<accession>C7XW27</accession>
<dbReference type="RefSeq" id="WP_006916739.1">
    <property type="nucleotide sequence ID" value="NZ_GG698803.1"/>
</dbReference>
<keyword evidence="2" id="KW-1185">Reference proteome</keyword>
<name>C7XW27_9LACO</name>
<reference evidence="1 2" key="1">
    <citation type="submission" date="2009-06" db="EMBL/GenBank/DDBJ databases">
        <title>The Genome Sequence of Lactobacillus coleohominis strain 101-4-CHN.</title>
        <authorList>
            <consortium name="The Broad Institute Genome Sequencing Platform"/>
            <person name="Ward D."/>
            <person name="Young S.K."/>
            <person name="Zeng Q."/>
            <person name="Koehrsen M."/>
            <person name="Alvarado L."/>
            <person name="Berlin A."/>
            <person name="Borenstein D."/>
            <person name="Chen Z."/>
            <person name="Engels R."/>
            <person name="Freedman E."/>
            <person name="Gellesch M."/>
            <person name="Goldberg J."/>
            <person name="Griggs A."/>
            <person name="Gujja S."/>
            <person name="Heiman D."/>
            <person name="Hepburn T."/>
            <person name="Howarth C."/>
            <person name="Jen D."/>
            <person name="Larson L."/>
            <person name="Lewis B."/>
            <person name="Mehta T."/>
            <person name="Park D."/>
            <person name="Pearson M."/>
            <person name="Roberts A."/>
            <person name="Saif S."/>
            <person name="Shea T."/>
            <person name="Shenoy N."/>
            <person name="Sisk P."/>
            <person name="Stolte C."/>
            <person name="Sykes S."/>
            <person name="Walk T."/>
            <person name="White J."/>
            <person name="Yandava C."/>
            <person name="Liu Y."/>
            <person name="Xu Q."/>
            <person name="Lander E."/>
            <person name="Nusbaum C."/>
            <person name="Galagan J."/>
            <person name="Birren B."/>
        </authorList>
    </citation>
    <scope>NUCLEOTIDE SEQUENCE [LARGE SCALE GENOMIC DNA]</scope>
    <source>
        <strain evidence="1 2">101-4-CHN</strain>
    </source>
</reference>
<dbReference type="OrthoDB" id="9769739at2"/>